<evidence type="ECO:0000313" key="2">
    <source>
        <dbReference type="Proteomes" id="UP000003610"/>
    </source>
</evidence>
<sequence length="40" mass="4586">MNSFGKKSAENVDLCRRCVTKSLSKDKQTTIGNRKQKAQW</sequence>
<reference evidence="1 2" key="1">
    <citation type="submission" date="2010-08" db="EMBL/GenBank/DDBJ databases">
        <authorList>
            <person name="Durkin A.S."/>
            <person name="Madupu R."/>
            <person name="Torralba M."/>
            <person name="Gillis M."/>
            <person name="Methe B."/>
            <person name="Sutton G."/>
            <person name="Nelson K.E."/>
        </authorList>
    </citation>
    <scope>NUCLEOTIDE SEQUENCE [LARGE SCALE GENOMIC DNA]</scope>
    <source>
        <strain evidence="1 2">FB035-09AN</strain>
    </source>
</reference>
<accession>E1KRL8</accession>
<protein>
    <submittedName>
        <fullName evidence="1">Uncharacterized protein</fullName>
    </submittedName>
</protein>
<dbReference type="STRING" id="866771.HMPREF9296_1378"/>
<gene>
    <name evidence="1" type="ORF">HMPREF9296_1378</name>
</gene>
<proteinExistence type="predicted"/>
<name>E1KRL8_9BACT</name>
<organism evidence="1 2">
    <name type="scientific">Prevotella disiens FB035-09AN</name>
    <dbReference type="NCBI Taxonomy" id="866771"/>
    <lineage>
        <taxon>Bacteria</taxon>
        <taxon>Pseudomonadati</taxon>
        <taxon>Bacteroidota</taxon>
        <taxon>Bacteroidia</taxon>
        <taxon>Bacteroidales</taxon>
        <taxon>Prevotellaceae</taxon>
        <taxon>Prevotella</taxon>
    </lineage>
</organism>
<dbReference type="AlphaFoldDB" id="E1KRL8"/>
<comment type="caution">
    <text evidence="1">The sequence shown here is derived from an EMBL/GenBank/DDBJ whole genome shotgun (WGS) entry which is preliminary data.</text>
</comment>
<evidence type="ECO:0000313" key="1">
    <source>
        <dbReference type="EMBL" id="EFL45882.1"/>
    </source>
</evidence>
<dbReference type="Proteomes" id="UP000003610">
    <property type="component" value="Unassembled WGS sequence"/>
</dbReference>
<dbReference type="EMBL" id="AEDO01000038">
    <property type="protein sequence ID" value="EFL45882.1"/>
    <property type="molecule type" value="Genomic_DNA"/>
</dbReference>